<dbReference type="Proteomes" id="UP001162834">
    <property type="component" value="Chromosome"/>
</dbReference>
<dbReference type="EMBL" id="CP087164">
    <property type="protein sequence ID" value="UGS33677.1"/>
    <property type="molecule type" value="Genomic_DNA"/>
</dbReference>
<proteinExistence type="inferred from homology"/>
<dbReference type="GO" id="GO:0020037">
    <property type="term" value="F:heme binding"/>
    <property type="evidence" value="ECO:0007669"/>
    <property type="project" value="InterPro"/>
</dbReference>
<dbReference type="KEGG" id="sbae:DSM104329_00042"/>
<dbReference type="SUPFAM" id="SSF48264">
    <property type="entry name" value="Cytochrome P450"/>
    <property type="match status" value="1"/>
</dbReference>
<dbReference type="Pfam" id="PF00067">
    <property type="entry name" value="p450"/>
    <property type="match status" value="1"/>
</dbReference>
<keyword evidence="4" id="KW-1185">Reference proteome</keyword>
<dbReference type="GO" id="GO:0005506">
    <property type="term" value="F:iron ion binding"/>
    <property type="evidence" value="ECO:0007669"/>
    <property type="project" value="InterPro"/>
</dbReference>
<keyword evidence="2" id="KW-0349">Heme</keyword>
<dbReference type="Gene3D" id="1.10.630.10">
    <property type="entry name" value="Cytochrome P450"/>
    <property type="match status" value="1"/>
</dbReference>
<reference evidence="3" key="1">
    <citation type="journal article" date="2022" name="Int. J. Syst. Evol. Microbiol.">
        <title>Pseudomonas aegrilactucae sp. nov. and Pseudomonas morbosilactucae sp. nov., pathogens causing bacterial rot of lettuce in Japan.</title>
        <authorList>
            <person name="Sawada H."/>
            <person name="Fujikawa T."/>
            <person name="Satou M."/>
        </authorList>
    </citation>
    <scope>NUCLEOTIDE SEQUENCE</scope>
    <source>
        <strain evidence="3">0166_1</strain>
    </source>
</reference>
<dbReference type="InterPro" id="IPR002397">
    <property type="entry name" value="Cyt_P450_B"/>
</dbReference>
<dbReference type="InterPro" id="IPR001128">
    <property type="entry name" value="Cyt_P450"/>
</dbReference>
<gene>
    <name evidence="3" type="ORF">DSM104329_00042</name>
</gene>
<dbReference type="GO" id="GO:0004497">
    <property type="term" value="F:monooxygenase activity"/>
    <property type="evidence" value="ECO:0007669"/>
    <property type="project" value="UniProtKB-KW"/>
</dbReference>
<sequence>MSAIEDFTYDPFSPEMMRDPAPSYRVLRDRFPVYYSERYDTFYLSRFADVWDFLSRSDGTFSTCDSTTLVDPQLMRHHNQGTPPPPPLDPFNHLVHDVSPGGADGGDGDQTLYEEVRQAHGRPMRPKHVNSLESFIRGVARERLDALLARGEFDLTQEYGGIVSASTMCHILHVPLERAPDVLAAINGATRTDSPEPGLDLTGVFETCADFIEPVVTRRRQTGWDGSWPAIDGMLDYRMRGRELTDREVAINLFCLLVGGTETLPKIVAHGLLELWRHPDQLAAVRVDLPRNCGIAINEMFRYCGPAQWFSRTALVDTELAGQAVKAGQRVTYLLQSAARDEREYPDADAFIWDRPIDRQLAFGLGQHYCIGVHLAKLEGRILLEEFLSRVSEYECFPERSLRRPSSFQIGFNTLPVAIKEHS</sequence>
<dbReference type="PROSITE" id="PS00086">
    <property type="entry name" value="CYTOCHROME_P450"/>
    <property type="match status" value="1"/>
</dbReference>
<evidence type="ECO:0000256" key="1">
    <source>
        <dbReference type="ARBA" id="ARBA00010617"/>
    </source>
</evidence>
<accession>A0A9E6XRS0</accession>
<protein>
    <submittedName>
        <fullName evidence="3">Cytochrome P450 130</fullName>
        <ecNumber evidence="3">1.14.-.-</ecNumber>
    </submittedName>
</protein>
<dbReference type="PANTHER" id="PTHR46696:SF1">
    <property type="entry name" value="CYTOCHROME P450 YJIB-RELATED"/>
    <property type="match status" value="1"/>
</dbReference>
<dbReference type="GO" id="GO:0016705">
    <property type="term" value="F:oxidoreductase activity, acting on paired donors, with incorporation or reduction of molecular oxygen"/>
    <property type="evidence" value="ECO:0007669"/>
    <property type="project" value="InterPro"/>
</dbReference>
<keyword evidence="2" id="KW-0503">Monooxygenase</keyword>
<comment type="similarity">
    <text evidence="1 2">Belongs to the cytochrome P450 family.</text>
</comment>
<dbReference type="PANTHER" id="PTHR46696">
    <property type="entry name" value="P450, PUTATIVE (EUROFUNG)-RELATED"/>
    <property type="match status" value="1"/>
</dbReference>
<keyword evidence="2" id="KW-0479">Metal-binding</keyword>
<keyword evidence="2 3" id="KW-0560">Oxidoreductase</keyword>
<evidence type="ECO:0000256" key="2">
    <source>
        <dbReference type="RuleBase" id="RU000461"/>
    </source>
</evidence>
<dbReference type="AlphaFoldDB" id="A0A9E6XRS0"/>
<organism evidence="3 4">
    <name type="scientific">Capillimicrobium parvum</name>
    <dbReference type="NCBI Taxonomy" id="2884022"/>
    <lineage>
        <taxon>Bacteria</taxon>
        <taxon>Bacillati</taxon>
        <taxon>Actinomycetota</taxon>
        <taxon>Thermoleophilia</taxon>
        <taxon>Solirubrobacterales</taxon>
        <taxon>Capillimicrobiaceae</taxon>
        <taxon>Capillimicrobium</taxon>
    </lineage>
</organism>
<dbReference type="InterPro" id="IPR036396">
    <property type="entry name" value="Cyt_P450_sf"/>
</dbReference>
<dbReference type="EC" id="1.14.-.-" evidence="3"/>
<name>A0A9E6XRS0_9ACTN</name>
<keyword evidence="2" id="KW-0408">Iron</keyword>
<dbReference type="InterPro" id="IPR017972">
    <property type="entry name" value="Cyt_P450_CS"/>
</dbReference>
<dbReference type="PRINTS" id="PR00359">
    <property type="entry name" value="BP450"/>
</dbReference>
<evidence type="ECO:0000313" key="4">
    <source>
        <dbReference type="Proteomes" id="UP001162834"/>
    </source>
</evidence>
<evidence type="ECO:0000313" key="3">
    <source>
        <dbReference type="EMBL" id="UGS33677.1"/>
    </source>
</evidence>